<feature type="chain" id="PRO_5017980869" evidence="1">
    <location>
        <begin position="19"/>
        <end position="759"/>
    </location>
</feature>
<reference evidence="4 5" key="1">
    <citation type="journal article" date="2014" name="PLoS ONE">
        <title>De novo Genome Assembly of the Fungal Plant Pathogen Pyrenophora semeniperda.</title>
        <authorList>
            <person name="Soliai M.M."/>
            <person name="Meyer S.E."/>
            <person name="Udall J.A."/>
            <person name="Elzinga D.E."/>
            <person name="Hermansen R.A."/>
            <person name="Bodily P.M."/>
            <person name="Hart A.A."/>
            <person name="Coleman C.E."/>
        </authorList>
    </citation>
    <scope>NUCLEOTIDE SEQUENCE [LARGE SCALE GENOMIC DNA]</scope>
    <source>
        <strain evidence="4 5">CCB06</strain>
        <tissue evidence="4">Mycelium</tissue>
    </source>
</reference>
<dbReference type="AlphaFoldDB" id="A0A3M7LZ40"/>
<evidence type="ECO:0000259" key="2">
    <source>
        <dbReference type="Pfam" id="PF03572"/>
    </source>
</evidence>
<dbReference type="Proteomes" id="UP000265663">
    <property type="component" value="Unassembled WGS sequence"/>
</dbReference>
<organism evidence="4 5">
    <name type="scientific">Pyrenophora seminiperda CCB06</name>
    <dbReference type="NCBI Taxonomy" id="1302712"/>
    <lineage>
        <taxon>Eukaryota</taxon>
        <taxon>Fungi</taxon>
        <taxon>Dikarya</taxon>
        <taxon>Ascomycota</taxon>
        <taxon>Pezizomycotina</taxon>
        <taxon>Dothideomycetes</taxon>
        <taxon>Pleosporomycetidae</taxon>
        <taxon>Pleosporales</taxon>
        <taxon>Pleosporineae</taxon>
        <taxon>Pleosporaceae</taxon>
        <taxon>Pyrenophora</taxon>
    </lineage>
</organism>
<feature type="domain" description="Tail specific protease" evidence="2">
    <location>
        <begin position="368"/>
        <end position="575"/>
    </location>
</feature>
<dbReference type="EMBL" id="KE747810">
    <property type="protein sequence ID" value="RMZ67449.1"/>
    <property type="molecule type" value="Genomic_DNA"/>
</dbReference>
<accession>A0A3M7LZ40</accession>
<dbReference type="Gene3D" id="3.90.226.10">
    <property type="entry name" value="2-enoyl-CoA Hydratase, Chain A, domain 1"/>
    <property type="match status" value="1"/>
</dbReference>
<keyword evidence="5" id="KW-1185">Reference proteome</keyword>
<evidence type="ECO:0000259" key="3">
    <source>
        <dbReference type="Pfam" id="PF23658"/>
    </source>
</evidence>
<gene>
    <name evidence="4" type="ORF">GMOD_00001372</name>
</gene>
<proteinExistence type="predicted"/>
<evidence type="ECO:0000313" key="4">
    <source>
        <dbReference type="EMBL" id="RMZ67449.1"/>
    </source>
</evidence>
<dbReference type="Pfam" id="PF23658">
    <property type="entry name" value="PDZ_CPAF_rel"/>
    <property type="match status" value="1"/>
</dbReference>
<feature type="domain" description="CPAF-like PDZ" evidence="3">
    <location>
        <begin position="169"/>
        <end position="295"/>
    </location>
</feature>
<dbReference type="PROSITE" id="PS51257">
    <property type="entry name" value="PROKAR_LIPOPROTEIN"/>
    <property type="match status" value="1"/>
</dbReference>
<dbReference type="SUPFAM" id="SSF52096">
    <property type="entry name" value="ClpP/crotonase"/>
    <property type="match status" value="1"/>
</dbReference>
<dbReference type="GO" id="GO:0008236">
    <property type="term" value="F:serine-type peptidase activity"/>
    <property type="evidence" value="ECO:0007669"/>
    <property type="project" value="InterPro"/>
</dbReference>
<evidence type="ECO:0000256" key="1">
    <source>
        <dbReference type="SAM" id="SignalP"/>
    </source>
</evidence>
<dbReference type="OrthoDB" id="27214at2759"/>
<dbReference type="Pfam" id="PF03572">
    <property type="entry name" value="Peptidase_S41"/>
    <property type="match status" value="1"/>
</dbReference>
<dbReference type="InterPro" id="IPR052766">
    <property type="entry name" value="S41A_metabolite_peptidase"/>
</dbReference>
<dbReference type="InterPro" id="IPR056186">
    <property type="entry name" value="PDZ_CPAF-rel"/>
</dbReference>
<dbReference type="GO" id="GO:0006508">
    <property type="term" value="P:proteolysis"/>
    <property type="evidence" value="ECO:0007669"/>
    <property type="project" value="InterPro"/>
</dbReference>
<protein>
    <submittedName>
        <fullName evidence="4">Peptidase S41 family</fullName>
    </submittedName>
</protein>
<evidence type="ECO:0000313" key="5">
    <source>
        <dbReference type="Proteomes" id="UP000265663"/>
    </source>
</evidence>
<dbReference type="InterPro" id="IPR029045">
    <property type="entry name" value="ClpP/crotonase-like_dom_sf"/>
</dbReference>
<keyword evidence="1" id="KW-0732">Signal</keyword>
<name>A0A3M7LZ40_9PLEO</name>
<dbReference type="InterPro" id="IPR005151">
    <property type="entry name" value="Tail-specific_protease"/>
</dbReference>
<dbReference type="PANTHER" id="PTHR37049">
    <property type="entry name" value="PEPTIDASE S41 FAMILY PROTEIN"/>
    <property type="match status" value="1"/>
</dbReference>
<dbReference type="PANTHER" id="PTHR37049:SF4">
    <property type="entry name" value="RHODANESE DOMAIN-CONTAINING PROTEIN"/>
    <property type="match status" value="1"/>
</dbReference>
<feature type="signal peptide" evidence="1">
    <location>
        <begin position="1"/>
        <end position="18"/>
    </location>
</feature>
<sequence>MKTSASLALASFAVFACASPIAPTRTQHTHKQARQADGTTSAPCAKVSEAIYGNSGPYALQVPAGIAWDCLNEIPFNASSARELIKQLRPYINWQSTLETLKNPPTEYQEKVQPSVDIIGGLDKIDADIDAGNFDNDYDFGWTLYTLIQSAHDGHFSFIPDTVAGIFEWGRPVPLVSVSADGDQLPAVFVYADVLGIQFKNITYTPSPVVQIDGKDATEFLEAFSQFGSLQDRDALYNTVFYSLAQVNLGNSGGAVGAFAGGGRGRYVYPGANTTLTFANGTSYTMENFARPIVPFRGITTGEELAERWIYWGSSGQASTQAKTQEADSTAALVIGSTAPGYPTPVEAGPQNLINGYYIDAPGYEDVAVLSVANFVSSSDQGVEINFKLTTQKFLPKAVADGKTRLVIDLQANGGGTVLQAYDMFKQLFPDQDPYGASRFRAHEAIDLIGQATSAFASQFPRNEVSNNYTIRNAQSSYFDYHFDMKVDGTPFSSWDEKIGPQVVNGTLYTTLARYNLTDPNISSIGGIDVSGYNQPSNITLEQRFAPEDVVLLTDGYCASTCTIFAEFMKQQVGVKTIAMGGRSNKKPIQAIGGAKGVNNYAFSFVQQIVQSAIDYDPSLKTSILGTDYSQDLVFSRSVASGVNVRDGLRRNDTSGIALQFIYEEADCRLFYTPEMTTDITSVWKAAADAQWGKMGKCVDTPTYGESKLAMQKSAQKVTNELSGPIASASFSESRLQAFENSFKLVTANKLTGDGYMLP</sequence>